<dbReference type="GeneID" id="26632088"/>
<dbReference type="Proteomes" id="UP000030210">
    <property type="component" value="Segment"/>
</dbReference>
<dbReference type="RefSeq" id="YP_009205449.1">
    <property type="nucleotide sequence ID" value="NC_028877.1"/>
</dbReference>
<organism evidence="1 2">
    <name type="scientific">Mycobacterium phage Larenn</name>
    <dbReference type="NCBI Taxonomy" id="1560285"/>
    <lineage>
        <taxon>Viruses</taxon>
        <taxon>Duplodnaviria</taxon>
        <taxon>Heunggongvirae</taxon>
        <taxon>Uroviricota</taxon>
        <taxon>Caudoviricetes</taxon>
        <taxon>Turbidovirus</taxon>
        <taxon>Turbidovirus larenn</taxon>
    </lineage>
</organism>
<name>A0A0A0RN56_9CAUD</name>
<keyword evidence="2" id="KW-1185">Reference proteome</keyword>
<proteinExistence type="predicted"/>
<sequence>MAQDRKITKYEVSPIEEGDVLVGLKIQRTERITRESATGKTLNYGYTVDVGDPLEIPISKISDLIRELADWPIWYASTPKERR</sequence>
<accession>A0A0A0RN56</accession>
<reference evidence="1 2" key="1">
    <citation type="submission" date="2014-09" db="EMBL/GenBank/DDBJ databases">
        <authorList>
            <person name="King A.R."/>
            <person name="Cook R.C."/>
            <person name="Khenner E.M."/>
            <person name="Owens N.L."/>
            <person name="Sharma A."/>
            <person name="Stairs E.N."/>
            <person name="King R.A."/>
            <person name="Rinehart C.A."/>
            <person name="Serrano M.G."/>
            <person name="Buck G."/>
            <person name="Lee V."/>
            <person name="Wang Y."/>
            <person name="Carvalho R."/>
            <person name="Voegtly L."/>
            <person name="Shi R."/>
            <person name="Duckworth R."/>
            <person name="Johnson A."/>
            <person name="Loviza R."/>
            <person name="Walstead R."/>
            <person name="Shah Z."/>
            <person name="Kiflezghi M."/>
            <person name="Wade K."/>
            <person name="Anders K.R."/>
            <person name="Braun M.A."/>
            <person name="Delesalle V.A."/>
            <person name="Hughes L.E."/>
            <person name="Ware V.C."/>
            <person name="Bradley K.W."/>
            <person name="Barker L.P."/>
            <person name="Asai D.J."/>
            <person name="Bowman C.A."/>
            <person name="Russell D.A."/>
            <person name="Pope W.H."/>
            <person name="Jacobs-Sera D."/>
            <person name="Hendrix R.W."/>
            <person name="Hatfull G.F."/>
        </authorList>
    </citation>
    <scope>NUCLEOTIDE SEQUENCE [LARGE SCALE GENOMIC DNA]</scope>
</reference>
<protein>
    <submittedName>
        <fullName evidence="1">Uncharacterized protein</fullName>
    </submittedName>
</protein>
<dbReference type="EMBL" id="KM677210">
    <property type="protein sequence ID" value="AIW02970.1"/>
    <property type="molecule type" value="Genomic_DNA"/>
</dbReference>
<evidence type="ECO:0000313" key="1">
    <source>
        <dbReference type="EMBL" id="AIW02970.1"/>
    </source>
</evidence>
<evidence type="ECO:0000313" key="2">
    <source>
        <dbReference type="Proteomes" id="UP000030210"/>
    </source>
</evidence>
<dbReference type="KEGG" id="vg:26632088"/>
<dbReference type="OrthoDB" id="20768at10239"/>
<gene>
    <name evidence="1" type="ORF">PBI_LARENN_75</name>
</gene>